<dbReference type="InterPro" id="IPR006751">
    <property type="entry name" value="TAFII55_prot_cons_reg"/>
</dbReference>
<reference evidence="9 10" key="1">
    <citation type="journal article" date="2020" name="Cell">
        <title>Large-Scale Comparative Analyses of Tick Genomes Elucidate Their Genetic Diversity and Vector Capacities.</title>
        <authorList>
            <consortium name="Tick Genome and Microbiome Consortium (TIGMIC)"/>
            <person name="Jia N."/>
            <person name="Wang J."/>
            <person name="Shi W."/>
            <person name="Du L."/>
            <person name="Sun Y."/>
            <person name="Zhan W."/>
            <person name="Jiang J.F."/>
            <person name="Wang Q."/>
            <person name="Zhang B."/>
            <person name="Ji P."/>
            <person name="Bell-Sakyi L."/>
            <person name="Cui X.M."/>
            <person name="Yuan T.T."/>
            <person name="Jiang B.G."/>
            <person name="Yang W.F."/>
            <person name="Lam T.T."/>
            <person name="Chang Q.C."/>
            <person name="Ding S.J."/>
            <person name="Wang X.J."/>
            <person name="Zhu J.G."/>
            <person name="Ruan X.D."/>
            <person name="Zhao L."/>
            <person name="Wei J.T."/>
            <person name="Ye R.Z."/>
            <person name="Que T.C."/>
            <person name="Du C.H."/>
            <person name="Zhou Y.H."/>
            <person name="Cheng J.X."/>
            <person name="Dai P.F."/>
            <person name="Guo W.B."/>
            <person name="Han X.H."/>
            <person name="Huang E.J."/>
            <person name="Li L.F."/>
            <person name="Wei W."/>
            <person name="Gao Y.C."/>
            <person name="Liu J.Z."/>
            <person name="Shao H.Z."/>
            <person name="Wang X."/>
            <person name="Wang C.C."/>
            <person name="Yang T.C."/>
            <person name="Huo Q.B."/>
            <person name="Li W."/>
            <person name="Chen H.Y."/>
            <person name="Chen S.E."/>
            <person name="Zhou L.G."/>
            <person name="Ni X.B."/>
            <person name="Tian J.H."/>
            <person name="Sheng Y."/>
            <person name="Liu T."/>
            <person name="Pan Y.S."/>
            <person name="Xia L.Y."/>
            <person name="Li J."/>
            <person name="Zhao F."/>
            <person name="Cao W.C."/>
        </authorList>
    </citation>
    <scope>NUCLEOTIDE SEQUENCE [LARGE SCALE GENOMIC DNA]</scope>
    <source>
        <strain evidence="9">HaeL-2018</strain>
    </source>
</reference>
<dbReference type="OrthoDB" id="153872at2759"/>
<feature type="domain" description="TAFII55 protein conserved region" evidence="8">
    <location>
        <begin position="18"/>
        <end position="189"/>
    </location>
</feature>
<keyword evidence="3" id="KW-0805">Transcription regulation</keyword>
<evidence type="ECO:0000259" key="8">
    <source>
        <dbReference type="SMART" id="SM01370"/>
    </source>
</evidence>
<evidence type="ECO:0000256" key="6">
    <source>
        <dbReference type="SAM" id="Coils"/>
    </source>
</evidence>
<dbReference type="GO" id="GO:0005669">
    <property type="term" value="C:transcription factor TFIID complex"/>
    <property type="evidence" value="ECO:0007669"/>
    <property type="project" value="InterPro"/>
</dbReference>
<proteinExistence type="inferred from homology"/>
<feature type="region of interest" description="Disordered" evidence="7">
    <location>
        <begin position="119"/>
        <end position="152"/>
    </location>
</feature>
<dbReference type="SMART" id="SM01370">
    <property type="entry name" value="TAFII55_N"/>
    <property type="match status" value="1"/>
</dbReference>
<comment type="subcellular location">
    <subcellularLocation>
        <location evidence="1">Nucleus</location>
    </subcellularLocation>
</comment>
<keyword evidence="4" id="KW-0804">Transcription</keyword>
<dbReference type="OMA" id="HWLMHAK"/>
<gene>
    <name evidence="9" type="ORF">HPB48_022873</name>
</gene>
<dbReference type="GO" id="GO:0051123">
    <property type="term" value="P:RNA polymerase II preinitiation complex assembly"/>
    <property type="evidence" value="ECO:0007669"/>
    <property type="project" value="TreeGrafter"/>
</dbReference>
<name>A0A9J6GN49_HAELO</name>
<evidence type="ECO:0000256" key="4">
    <source>
        <dbReference type="ARBA" id="ARBA00023163"/>
    </source>
</evidence>
<protein>
    <recommendedName>
        <fullName evidence="8">TAFII55 protein conserved region domain-containing protein</fullName>
    </recommendedName>
</protein>
<feature type="compositionally biased region" description="Basic and acidic residues" evidence="7">
    <location>
        <begin position="127"/>
        <end position="141"/>
    </location>
</feature>
<organism evidence="9 10">
    <name type="scientific">Haemaphysalis longicornis</name>
    <name type="common">Bush tick</name>
    <dbReference type="NCBI Taxonomy" id="44386"/>
    <lineage>
        <taxon>Eukaryota</taxon>
        <taxon>Metazoa</taxon>
        <taxon>Ecdysozoa</taxon>
        <taxon>Arthropoda</taxon>
        <taxon>Chelicerata</taxon>
        <taxon>Arachnida</taxon>
        <taxon>Acari</taxon>
        <taxon>Parasitiformes</taxon>
        <taxon>Ixodida</taxon>
        <taxon>Ixodoidea</taxon>
        <taxon>Ixodidae</taxon>
        <taxon>Haemaphysalinae</taxon>
        <taxon>Haemaphysalis</taxon>
    </lineage>
</organism>
<sequence>MNAPVEIKKTKEEAPAELESQIILRLPGQVSAALRAAVRSGVMNLKDRLTIQLEPDNRHGIVRFDRWTLSARVLDLPSIIESHKTLDRKTFYKTADVAQIMVCKEDDGGEDEEARKAAAAALDDEESPRKKERRDAKDKKYQHPHGITPSLKNVRKRRFRKVLKKKYVDFPEIEKEVKRLFRMDNEAIGIRYEVVNADDDKGGDGKGDGSGAAGGGSGEPHVSGSFGSPSVSAFLNSNSQSMDVGEHDLFGEALSSSDEDDVNIVDSGGEEDLPSRLPKQGHHASSGKRDISSSSPDMVTDFRRGMLATASDKMAAGASTSAAATAAATSSLVDEYVDDPDYGEEKEEVMDFTTAKKDDEDDLDEPEQDNSALLNRLAELEREIAQLQDRRQAQELEIASIENQALKQRFQNIVNALKSEESNKQREYDEIVSLLHQ</sequence>
<evidence type="ECO:0000256" key="7">
    <source>
        <dbReference type="SAM" id="MobiDB-lite"/>
    </source>
</evidence>
<dbReference type="InterPro" id="IPR037817">
    <property type="entry name" value="TAF7"/>
</dbReference>
<keyword evidence="10" id="KW-1185">Reference proteome</keyword>
<dbReference type="Pfam" id="PF04658">
    <property type="entry name" value="TAFII55_N"/>
    <property type="match status" value="1"/>
</dbReference>
<dbReference type="AlphaFoldDB" id="A0A9J6GN49"/>
<dbReference type="Proteomes" id="UP000821853">
    <property type="component" value="Chromosome 8"/>
</dbReference>
<feature type="region of interest" description="Disordered" evidence="7">
    <location>
        <begin position="197"/>
        <end position="304"/>
    </location>
</feature>
<accession>A0A9J6GN49</accession>
<evidence type="ECO:0000256" key="1">
    <source>
        <dbReference type="ARBA" id="ARBA00004123"/>
    </source>
</evidence>
<evidence type="ECO:0000256" key="2">
    <source>
        <dbReference type="ARBA" id="ARBA00009368"/>
    </source>
</evidence>
<dbReference type="EMBL" id="JABSTR010000010">
    <property type="protein sequence ID" value="KAH9379854.1"/>
    <property type="molecule type" value="Genomic_DNA"/>
</dbReference>
<comment type="caution">
    <text evidence="9">The sequence shown here is derived from an EMBL/GenBank/DDBJ whole genome shotgun (WGS) entry which is preliminary data.</text>
</comment>
<feature type="compositionally biased region" description="Gly residues" evidence="7">
    <location>
        <begin position="208"/>
        <end position="218"/>
    </location>
</feature>
<dbReference type="VEuPathDB" id="VectorBase:HLOH_062185"/>
<evidence type="ECO:0000256" key="5">
    <source>
        <dbReference type="ARBA" id="ARBA00023242"/>
    </source>
</evidence>
<feature type="coiled-coil region" evidence="6">
    <location>
        <begin position="363"/>
        <end position="423"/>
    </location>
</feature>
<keyword evidence="5" id="KW-0539">Nucleus</keyword>
<dbReference type="PANTHER" id="PTHR12228">
    <property type="entry name" value="TRANSCRIPTION INITIATION FACTOR TFIID 55 KD SUBUNIT-RELATED"/>
    <property type="match status" value="1"/>
</dbReference>
<evidence type="ECO:0000313" key="10">
    <source>
        <dbReference type="Proteomes" id="UP000821853"/>
    </source>
</evidence>
<comment type="similarity">
    <text evidence="2">Belongs to the TAF7 family.</text>
</comment>
<keyword evidence="6" id="KW-0175">Coiled coil</keyword>
<feature type="compositionally biased region" description="Basic and acidic residues" evidence="7">
    <location>
        <begin position="198"/>
        <end position="207"/>
    </location>
</feature>
<evidence type="ECO:0000256" key="3">
    <source>
        <dbReference type="ARBA" id="ARBA00023015"/>
    </source>
</evidence>
<dbReference type="GO" id="GO:0016251">
    <property type="term" value="F:RNA polymerase II general transcription initiation factor activity"/>
    <property type="evidence" value="ECO:0007669"/>
    <property type="project" value="TreeGrafter"/>
</dbReference>
<dbReference type="PANTHER" id="PTHR12228:SF0">
    <property type="entry name" value="TATA-BOX BINDING PROTEIN ASSOCIATED FACTOR 7"/>
    <property type="match status" value="1"/>
</dbReference>
<dbReference type="CDD" id="cd08047">
    <property type="entry name" value="TAF7"/>
    <property type="match status" value="1"/>
</dbReference>
<evidence type="ECO:0000313" key="9">
    <source>
        <dbReference type="EMBL" id="KAH9379854.1"/>
    </source>
</evidence>
<feature type="compositionally biased region" description="Polar residues" evidence="7">
    <location>
        <begin position="225"/>
        <end position="242"/>
    </location>
</feature>
<feature type="compositionally biased region" description="Acidic residues" evidence="7">
    <location>
        <begin position="257"/>
        <end position="272"/>
    </location>
</feature>